<protein>
    <submittedName>
        <fullName evidence="13">Dihydrolipoamide dehydrogenase</fullName>
    </submittedName>
</protein>
<dbReference type="InterPro" id="IPR012999">
    <property type="entry name" value="Pyr_OxRdtase_I_AS"/>
</dbReference>
<feature type="binding site" evidence="8">
    <location>
        <begin position="181"/>
        <end position="188"/>
    </location>
    <ligand>
        <name>NAD(+)</name>
        <dbReference type="ChEBI" id="CHEBI:57540"/>
    </ligand>
</feature>
<dbReference type="PRINTS" id="PR00411">
    <property type="entry name" value="PNDRDTASEI"/>
</dbReference>
<feature type="binding site" evidence="8">
    <location>
        <position position="273"/>
    </location>
    <ligand>
        <name>NAD(+)</name>
        <dbReference type="ChEBI" id="CHEBI:57540"/>
    </ligand>
</feature>
<keyword evidence="3 8" id="KW-0274">FAD</keyword>
<dbReference type="OrthoDB" id="9807946at2"/>
<feature type="domain" description="Pyridine nucleotide-disulphide oxidoreductase dimerisation" evidence="11">
    <location>
        <begin position="352"/>
        <end position="445"/>
    </location>
</feature>
<evidence type="ECO:0000256" key="9">
    <source>
        <dbReference type="PIRSR" id="PIRSR000350-4"/>
    </source>
</evidence>
<dbReference type="PROSITE" id="PS00076">
    <property type="entry name" value="PYRIDINE_REDOX_1"/>
    <property type="match status" value="1"/>
</dbReference>
<dbReference type="InterPro" id="IPR016156">
    <property type="entry name" value="FAD/NAD-linked_Rdtase_dimer_sf"/>
</dbReference>
<evidence type="ECO:0000256" key="10">
    <source>
        <dbReference type="RuleBase" id="RU003691"/>
    </source>
</evidence>
<reference evidence="13 15" key="1">
    <citation type="journal article" date="2016" name="Genome Announc.">
        <title>Draft Genome Sequence of Criibacterium bergeronii gen. nov., sp. nov., Strain CCRI-22567T, Isolated from a Vaginal Sample from a Woman with Bacterial Vaginosis.</title>
        <authorList>
            <person name="Maheux A.F."/>
            <person name="Berube E."/>
            <person name="Boudreau D.K."/>
            <person name="Raymond F."/>
            <person name="Corbeil J."/>
            <person name="Roy P.H."/>
            <person name="Boissinot M."/>
            <person name="Omar R.F."/>
        </authorList>
    </citation>
    <scope>NUCLEOTIDE SEQUENCE [LARGE SCALE GENOMIC DNA]</scope>
    <source>
        <strain evidence="13 15">CCRI-22567</strain>
    </source>
</reference>
<comment type="caution">
    <text evidence="13">The sequence shown here is derived from an EMBL/GenBank/DDBJ whole genome shotgun (WGS) entry which is preliminary data.</text>
</comment>
<comment type="similarity">
    <text evidence="1 10">Belongs to the class-I pyridine nucleotide-disulfide oxidoreductase family.</text>
</comment>
<dbReference type="RefSeq" id="WP_068913285.1">
    <property type="nucleotide sequence ID" value="NZ_MBEW02000015.1"/>
</dbReference>
<dbReference type="InterPro" id="IPR001100">
    <property type="entry name" value="Pyr_nuc-diS_OxRdtase"/>
</dbReference>
<evidence type="ECO:0000313" key="15">
    <source>
        <dbReference type="Proteomes" id="UP000093352"/>
    </source>
</evidence>
<organism evidence="13 15">
    <name type="scientific">Criibacterium bergeronii</name>
    <dbReference type="NCBI Taxonomy" id="1871336"/>
    <lineage>
        <taxon>Bacteria</taxon>
        <taxon>Bacillati</taxon>
        <taxon>Bacillota</taxon>
        <taxon>Clostridia</taxon>
        <taxon>Peptostreptococcales</taxon>
        <taxon>Filifactoraceae</taxon>
        <taxon>Criibacterium</taxon>
    </lineage>
</organism>
<evidence type="ECO:0000259" key="11">
    <source>
        <dbReference type="Pfam" id="PF02852"/>
    </source>
</evidence>
<evidence type="ECO:0000256" key="7">
    <source>
        <dbReference type="ARBA" id="ARBA00023284"/>
    </source>
</evidence>
<evidence type="ECO:0000313" key="16">
    <source>
        <dbReference type="Proteomes" id="UP000319424"/>
    </source>
</evidence>
<dbReference type="AlphaFoldDB" id="A0A371IKI4"/>
<dbReference type="SUPFAM" id="SSF51905">
    <property type="entry name" value="FAD/NAD(P)-binding domain"/>
    <property type="match status" value="1"/>
</dbReference>
<feature type="binding site" evidence="8">
    <location>
        <position position="49"/>
    </location>
    <ligand>
        <name>FAD</name>
        <dbReference type="ChEBI" id="CHEBI:57692"/>
    </ligand>
</feature>
<dbReference type="SUPFAM" id="SSF55424">
    <property type="entry name" value="FAD/NAD-linked reductases, dimerisation (C-terminal) domain"/>
    <property type="match status" value="1"/>
</dbReference>
<evidence type="ECO:0000256" key="5">
    <source>
        <dbReference type="ARBA" id="ARBA00023002"/>
    </source>
</evidence>
<feature type="binding site" evidence="8">
    <location>
        <position position="112"/>
    </location>
    <ligand>
        <name>FAD</name>
        <dbReference type="ChEBI" id="CHEBI:57692"/>
    </ligand>
</feature>
<keyword evidence="5 10" id="KW-0560">Oxidoreductase</keyword>
<keyword evidence="4" id="KW-0521">NADP</keyword>
<dbReference type="Gene3D" id="3.30.390.30">
    <property type="match status" value="1"/>
</dbReference>
<evidence type="ECO:0000313" key="13">
    <source>
        <dbReference type="EMBL" id="RDY20976.1"/>
    </source>
</evidence>
<name>A0A371IKI4_9FIRM</name>
<keyword evidence="7 10" id="KW-0676">Redox-active center</keyword>
<proteinExistence type="inferred from homology"/>
<gene>
    <name evidence="13" type="ORF">BBG48_007155</name>
    <name evidence="14" type="ORF">FL857_03740</name>
</gene>
<dbReference type="EMBL" id="MBEW02000015">
    <property type="protein sequence ID" value="RDY20976.1"/>
    <property type="molecule type" value="Genomic_DNA"/>
</dbReference>
<reference evidence="13" key="2">
    <citation type="submission" date="2018-07" db="EMBL/GenBank/DDBJ databases">
        <authorList>
            <person name="Quirk P.G."/>
            <person name="Krulwich T.A."/>
        </authorList>
    </citation>
    <scope>NUCLEOTIDE SEQUENCE</scope>
    <source>
        <strain evidence="13">CCRI-22567</strain>
    </source>
</reference>
<evidence type="ECO:0000313" key="14">
    <source>
        <dbReference type="EMBL" id="TRW27693.1"/>
    </source>
</evidence>
<evidence type="ECO:0000256" key="3">
    <source>
        <dbReference type="ARBA" id="ARBA00022827"/>
    </source>
</evidence>
<dbReference type="GO" id="GO:0016668">
    <property type="term" value="F:oxidoreductase activity, acting on a sulfur group of donors, NAD(P) as acceptor"/>
    <property type="evidence" value="ECO:0007669"/>
    <property type="project" value="InterPro"/>
</dbReference>
<keyword evidence="15" id="KW-1185">Reference proteome</keyword>
<accession>A0A371IKI4</accession>
<evidence type="ECO:0000256" key="1">
    <source>
        <dbReference type="ARBA" id="ARBA00007532"/>
    </source>
</evidence>
<keyword evidence="2 10" id="KW-0285">Flavoprotein</keyword>
<keyword evidence="8" id="KW-0547">Nucleotide-binding</keyword>
<reference evidence="14 16" key="3">
    <citation type="submission" date="2019-07" db="EMBL/GenBank/DDBJ databases">
        <title>Criibacterium bergeronii gen. nov., sp. nov. isolated from human clinical samples.</title>
        <authorList>
            <person name="Maheux A.F."/>
            <person name="Boudreau D.K."/>
            <person name="Berube E."/>
            <person name="Brodeur S."/>
            <person name="Bernard K.A."/>
            <person name="Abed J.Y."/>
            <person name="Ducrey E."/>
            <person name="Guay E.F."/>
            <person name="Raymond F."/>
            <person name="Corbeil J."/>
            <person name="Domingo M.-C."/>
            <person name="Roy P.H."/>
            <person name="Boissinot M."/>
            <person name="Tocheva E.I."/>
            <person name="Omar R.F."/>
        </authorList>
    </citation>
    <scope>NUCLEOTIDE SEQUENCE [LARGE SCALE GENOMIC DNA]</scope>
    <source>
        <strain evidence="14 16">CCRI-24246</strain>
    </source>
</reference>
<dbReference type="Pfam" id="PF02852">
    <property type="entry name" value="Pyr_redox_dim"/>
    <property type="match status" value="1"/>
</dbReference>
<dbReference type="EMBL" id="VJXW01000004">
    <property type="protein sequence ID" value="TRW27693.1"/>
    <property type="molecule type" value="Genomic_DNA"/>
</dbReference>
<evidence type="ECO:0000256" key="4">
    <source>
        <dbReference type="ARBA" id="ARBA00022857"/>
    </source>
</evidence>
<dbReference type="Gene3D" id="3.50.50.60">
    <property type="entry name" value="FAD/NAD(P)-binding domain"/>
    <property type="match status" value="2"/>
</dbReference>
<dbReference type="Pfam" id="PF07992">
    <property type="entry name" value="Pyr_redox_2"/>
    <property type="match status" value="1"/>
</dbReference>
<dbReference type="PIRSF" id="PIRSF000350">
    <property type="entry name" value="Mercury_reductase_MerA"/>
    <property type="match status" value="1"/>
</dbReference>
<evidence type="ECO:0000256" key="6">
    <source>
        <dbReference type="ARBA" id="ARBA00023157"/>
    </source>
</evidence>
<keyword evidence="8" id="KW-0520">NAD</keyword>
<dbReference type="GO" id="GO:0000166">
    <property type="term" value="F:nucleotide binding"/>
    <property type="evidence" value="ECO:0007669"/>
    <property type="project" value="UniProtKB-KW"/>
</dbReference>
<dbReference type="InterPro" id="IPR023753">
    <property type="entry name" value="FAD/NAD-binding_dom"/>
</dbReference>
<dbReference type="PANTHER" id="PTHR43014">
    <property type="entry name" value="MERCURIC REDUCTASE"/>
    <property type="match status" value="1"/>
</dbReference>
<feature type="binding site" evidence="8">
    <location>
        <position position="314"/>
    </location>
    <ligand>
        <name>FAD</name>
        <dbReference type="ChEBI" id="CHEBI:57692"/>
    </ligand>
</feature>
<dbReference type="InterPro" id="IPR036188">
    <property type="entry name" value="FAD/NAD-bd_sf"/>
</dbReference>
<feature type="domain" description="FAD/NAD(P)-binding" evidence="12">
    <location>
        <begin position="4"/>
        <end position="329"/>
    </location>
</feature>
<dbReference type="Proteomes" id="UP000319424">
    <property type="component" value="Unassembled WGS sequence"/>
</dbReference>
<comment type="cofactor">
    <cofactor evidence="8">
        <name>FAD</name>
        <dbReference type="ChEBI" id="CHEBI:57692"/>
    </cofactor>
    <text evidence="8">Binds 1 FAD per subunit.</text>
</comment>
<sequence>MKKYDVAVIGSGSGNIVIDTAVAKGLKCALIEKNKFGGTCLNHGCIPTKVLTTVADSIRKTQKNNDIGVEVNSYKINFPKIKQRVFEKTMENEQVREYYENLENVDVYHGEGRFLDDNRLKITLEDGSTEEIFADKIVIAVGARTQIPQIDGLDETGYITSESFFGNEFPSSPYESLVIIGGGFIGVEFAHIFSSLGTKVTILQRNINLMPRADEDIIKKATESYLSAGIDVATKTQLLKVEKHGNKKKVYYKDVRANQNLYVVADEIMLCTGLVSNADTLDIQNTSVELDQRGYIPTNELLQTTSKSIYAIGDINGIYQFKHVANMEAEILSHNLFEAENRDYRFMSYNAVPSATFSFPQIASVGMTQKEALEKGYDINVAINHYSNTAKGYALGYKKGSIMDGFVKIITENFSNKILGVHIIGEEASLLLQPYVELLNTGLKYLEPINMQITSNLVDELRANDYTFTNPPYTLASTDNCMVTHPSLAEVSMWTKYMHFENIKKSETI</sequence>
<dbReference type="PRINTS" id="PR00368">
    <property type="entry name" value="FADPNR"/>
</dbReference>
<keyword evidence="6" id="KW-1015">Disulfide bond</keyword>
<dbReference type="STRING" id="1871336.BBG48_10100"/>
<dbReference type="Proteomes" id="UP000093352">
    <property type="component" value="Unassembled WGS sequence"/>
</dbReference>
<evidence type="ECO:0000256" key="2">
    <source>
        <dbReference type="ARBA" id="ARBA00022630"/>
    </source>
</evidence>
<feature type="disulfide bond" description="Redox-active" evidence="9">
    <location>
        <begin position="40"/>
        <end position="45"/>
    </location>
</feature>
<evidence type="ECO:0000256" key="8">
    <source>
        <dbReference type="PIRSR" id="PIRSR000350-3"/>
    </source>
</evidence>
<dbReference type="InterPro" id="IPR004099">
    <property type="entry name" value="Pyr_nucl-diS_OxRdtase_dimer"/>
</dbReference>
<evidence type="ECO:0000259" key="12">
    <source>
        <dbReference type="Pfam" id="PF07992"/>
    </source>
</evidence>